<sequence length="338" mass="38411">MMSYRLSYPLYLDVSDHNKHNPLQINRITGYHSESSTSPATALINLNTFYENMMTSGHNSTITTRSHLPSLGISSNEYYNSSIGGNKKLLPESDSSKSSFSIEAILGINNRQNNNYLSAQDCNQYHLNGIKYRPEYSTHDMYAKASNLSKAKSIASVSPDSTAKVTQSPSPQSSSARLQHYWTIELNSLPNNERKGRSLSIHMKVNNKRSIDCDLNSRVKLEERVIGEECGSHGKSKRVRTIFTPEQLDKLETQFEKQQYMVGPERLYLASTLNLSEAQVKVWFQNRRIKWRKQHQEKEQALIKKQCIPCDEPLHIDSSPIEANSDLCHSSNSLDIIH</sequence>
<proteinExistence type="predicted"/>
<dbReference type="AlphaFoldDB" id="A0A7R9QCG0"/>
<evidence type="ECO:0000256" key="1">
    <source>
        <dbReference type="ARBA" id="ARBA00004123"/>
    </source>
</evidence>
<evidence type="ECO:0000256" key="7">
    <source>
        <dbReference type="ARBA" id="ARBA00023163"/>
    </source>
</evidence>
<dbReference type="GO" id="GO:0030182">
    <property type="term" value="P:neuron differentiation"/>
    <property type="evidence" value="ECO:0007669"/>
    <property type="project" value="TreeGrafter"/>
</dbReference>
<dbReference type="GO" id="GO:0005634">
    <property type="term" value="C:nucleus"/>
    <property type="evidence" value="ECO:0007669"/>
    <property type="project" value="UniProtKB-SubCell"/>
</dbReference>
<keyword evidence="13" id="KW-1185">Reference proteome</keyword>
<evidence type="ECO:0000313" key="13">
    <source>
        <dbReference type="Proteomes" id="UP000728032"/>
    </source>
</evidence>
<evidence type="ECO:0000256" key="8">
    <source>
        <dbReference type="ARBA" id="ARBA00023242"/>
    </source>
</evidence>
<comment type="subcellular location">
    <subcellularLocation>
        <location evidence="1 9 10">Nucleus</location>
    </subcellularLocation>
</comment>
<keyword evidence="5 9" id="KW-0238">DNA-binding</keyword>
<dbReference type="Pfam" id="PF00046">
    <property type="entry name" value="Homeodomain"/>
    <property type="match status" value="1"/>
</dbReference>
<evidence type="ECO:0000256" key="3">
    <source>
        <dbReference type="ARBA" id="ARBA00022491"/>
    </source>
</evidence>
<dbReference type="CDD" id="cd00086">
    <property type="entry name" value="homeodomain"/>
    <property type="match status" value="1"/>
</dbReference>
<dbReference type="SUPFAM" id="SSF46689">
    <property type="entry name" value="Homeodomain-like"/>
    <property type="match status" value="1"/>
</dbReference>
<evidence type="ECO:0000259" key="11">
    <source>
        <dbReference type="PROSITE" id="PS50071"/>
    </source>
</evidence>
<gene>
    <name evidence="12" type="ORF">ONB1V03_LOCUS2699</name>
</gene>
<dbReference type="InterPro" id="IPR017970">
    <property type="entry name" value="Homeobox_CS"/>
</dbReference>
<keyword evidence="8 9" id="KW-0539">Nucleus</keyword>
<accession>A0A7R9QCG0</accession>
<organism evidence="12">
    <name type="scientific">Oppiella nova</name>
    <dbReference type="NCBI Taxonomy" id="334625"/>
    <lineage>
        <taxon>Eukaryota</taxon>
        <taxon>Metazoa</taxon>
        <taxon>Ecdysozoa</taxon>
        <taxon>Arthropoda</taxon>
        <taxon>Chelicerata</taxon>
        <taxon>Arachnida</taxon>
        <taxon>Acari</taxon>
        <taxon>Acariformes</taxon>
        <taxon>Sarcoptiformes</taxon>
        <taxon>Oribatida</taxon>
        <taxon>Brachypylina</taxon>
        <taxon>Oppioidea</taxon>
        <taxon>Oppiidae</taxon>
        <taxon>Oppiella</taxon>
    </lineage>
</organism>
<dbReference type="OrthoDB" id="6159439at2759"/>
<dbReference type="PROSITE" id="PS50071">
    <property type="entry name" value="HOMEOBOX_2"/>
    <property type="match status" value="1"/>
</dbReference>
<keyword evidence="6 9" id="KW-0371">Homeobox</keyword>
<reference evidence="12" key="1">
    <citation type="submission" date="2020-11" db="EMBL/GenBank/DDBJ databases">
        <authorList>
            <person name="Tran Van P."/>
        </authorList>
    </citation>
    <scope>NUCLEOTIDE SEQUENCE</scope>
</reference>
<feature type="domain" description="Homeobox" evidence="11">
    <location>
        <begin position="234"/>
        <end position="294"/>
    </location>
</feature>
<dbReference type="EMBL" id="CAJPVJ010000673">
    <property type="protein sequence ID" value="CAG2163115.1"/>
    <property type="molecule type" value="Genomic_DNA"/>
</dbReference>
<dbReference type="InterPro" id="IPR001356">
    <property type="entry name" value="HD"/>
</dbReference>
<dbReference type="Gene3D" id="1.10.10.60">
    <property type="entry name" value="Homeodomain-like"/>
    <property type="match status" value="1"/>
</dbReference>
<dbReference type="EMBL" id="OC915498">
    <property type="protein sequence ID" value="CAD7640698.1"/>
    <property type="molecule type" value="Genomic_DNA"/>
</dbReference>
<evidence type="ECO:0000256" key="2">
    <source>
        <dbReference type="ARBA" id="ARBA00022473"/>
    </source>
</evidence>
<dbReference type="InterPro" id="IPR009057">
    <property type="entry name" value="Homeodomain-like_sf"/>
</dbReference>
<protein>
    <recommendedName>
        <fullName evidence="11">Homeobox domain-containing protein</fullName>
    </recommendedName>
</protein>
<dbReference type="Proteomes" id="UP000728032">
    <property type="component" value="Unassembled WGS sequence"/>
</dbReference>
<evidence type="ECO:0000256" key="9">
    <source>
        <dbReference type="PROSITE-ProRule" id="PRU00108"/>
    </source>
</evidence>
<keyword evidence="7" id="KW-0804">Transcription</keyword>
<dbReference type="PANTHER" id="PTHR24339:SF67">
    <property type="entry name" value="GNOT1 HOMEODOMAIN PROTEIN-RELATED"/>
    <property type="match status" value="1"/>
</dbReference>
<dbReference type="GO" id="GO:0007417">
    <property type="term" value="P:central nervous system development"/>
    <property type="evidence" value="ECO:0007669"/>
    <property type="project" value="TreeGrafter"/>
</dbReference>
<dbReference type="PANTHER" id="PTHR24339">
    <property type="entry name" value="HOMEOBOX PROTEIN EMX-RELATED"/>
    <property type="match status" value="1"/>
</dbReference>
<dbReference type="SMART" id="SM00389">
    <property type="entry name" value="HOX"/>
    <property type="match status" value="1"/>
</dbReference>
<evidence type="ECO:0000256" key="5">
    <source>
        <dbReference type="ARBA" id="ARBA00023125"/>
    </source>
</evidence>
<dbReference type="InterPro" id="IPR050877">
    <property type="entry name" value="EMX-VAX-Noto_Homeobox_TFs"/>
</dbReference>
<evidence type="ECO:0000256" key="10">
    <source>
        <dbReference type="RuleBase" id="RU000682"/>
    </source>
</evidence>
<dbReference type="PROSITE" id="PS00027">
    <property type="entry name" value="HOMEOBOX_1"/>
    <property type="match status" value="1"/>
</dbReference>
<feature type="DNA-binding region" description="Homeobox" evidence="9">
    <location>
        <begin position="236"/>
        <end position="295"/>
    </location>
</feature>
<dbReference type="GO" id="GO:0000981">
    <property type="term" value="F:DNA-binding transcription factor activity, RNA polymerase II-specific"/>
    <property type="evidence" value="ECO:0007669"/>
    <property type="project" value="InterPro"/>
</dbReference>
<name>A0A7R9QCG0_9ACAR</name>
<keyword evidence="2" id="KW-0217">Developmental protein</keyword>
<dbReference type="FunFam" id="1.10.10.60:FF:000450">
    <property type="entry name" value="Homeobox protein notochord"/>
    <property type="match status" value="1"/>
</dbReference>
<evidence type="ECO:0000313" key="12">
    <source>
        <dbReference type="EMBL" id="CAD7640698.1"/>
    </source>
</evidence>
<evidence type="ECO:0000256" key="6">
    <source>
        <dbReference type="ARBA" id="ARBA00023155"/>
    </source>
</evidence>
<dbReference type="GO" id="GO:0000978">
    <property type="term" value="F:RNA polymerase II cis-regulatory region sequence-specific DNA binding"/>
    <property type="evidence" value="ECO:0007669"/>
    <property type="project" value="TreeGrafter"/>
</dbReference>
<keyword evidence="3" id="KW-0678">Repressor</keyword>
<keyword evidence="4" id="KW-0805">Transcription regulation</keyword>
<evidence type="ECO:0000256" key="4">
    <source>
        <dbReference type="ARBA" id="ARBA00023015"/>
    </source>
</evidence>